<organism evidence="7 8">
    <name type="scientific">Candidatus Kutchimonas denitrificans</name>
    <dbReference type="NCBI Taxonomy" id="3056748"/>
    <lineage>
        <taxon>Bacteria</taxon>
        <taxon>Pseudomonadati</taxon>
        <taxon>Gemmatimonadota</taxon>
        <taxon>Gemmatimonadia</taxon>
        <taxon>Candidatus Palauibacterales</taxon>
        <taxon>Candidatus Palauibacteraceae</taxon>
        <taxon>Candidatus Kutchimonas</taxon>
    </lineage>
</organism>
<feature type="domain" description="PIN" evidence="6">
    <location>
        <begin position="2"/>
        <end position="134"/>
    </location>
</feature>
<dbReference type="GO" id="GO:0045926">
    <property type="term" value="P:negative regulation of growth"/>
    <property type="evidence" value="ECO:0007669"/>
    <property type="project" value="UniProtKB-ARBA"/>
</dbReference>
<feature type="binding site" evidence="5">
    <location>
        <position position="5"/>
    </location>
    <ligand>
        <name>Mg(2+)</name>
        <dbReference type="ChEBI" id="CHEBI:18420"/>
    </ligand>
</feature>
<evidence type="ECO:0000313" key="8">
    <source>
        <dbReference type="Proteomes" id="UP000702544"/>
    </source>
</evidence>
<dbReference type="Pfam" id="PF01850">
    <property type="entry name" value="PIN"/>
    <property type="match status" value="1"/>
</dbReference>
<comment type="similarity">
    <text evidence="5">Belongs to the PINc/VapC protein family.</text>
</comment>
<evidence type="ECO:0000313" key="7">
    <source>
        <dbReference type="EMBL" id="NIR74781.1"/>
    </source>
</evidence>
<dbReference type="AlphaFoldDB" id="A0AAE4Z9T4"/>
<evidence type="ECO:0000256" key="4">
    <source>
        <dbReference type="ARBA" id="ARBA00022801"/>
    </source>
</evidence>
<dbReference type="GO" id="GO:0000287">
    <property type="term" value="F:magnesium ion binding"/>
    <property type="evidence" value="ECO:0007669"/>
    <property type="project" value="UniProtKB-UniRule"/>
</dbReference>
<protein>
    <recommendedName>
        <fullName evidence="5">Ribonuclease VapC</fullName>
        <shortName evidence="5">RNase VapC</shortName>
        <ecNumber evidence="5">3.1.-.-</ecNumber>
    </recommendedName>
    <alternativeName>
        <fullName evidence="5">Toxin VapC</fullName>
    </alternativeName>
</protein>
<dbReference type="NCBIfam" id="TIGR00028">
    <property type="entry name" value="Mtu_PIN_fam"/>
    <property type="match status" value="1"/>
</dbReference>
<dbReference type="InterPro" id="IPR002716">
    <property type="entry name" value="PIN_dom"/>
</dbReference>
<evidence type="ECO:0000256" key="1">
    <source>
        <dbReference type="ARBA" id="ARBA00022649"/>
    </source>
</evidence>
<keyword evidence="3 5" id="KW-0479">Metal-binding</keyword>
<dbReference type="InterPro" id="IPR022907">
    <property type="entry name" value="VapC_family"/>
</dbReference>
<evidence type="ECO:0000256" key="2">
    <source>
        <dbReference type="ARBA" id="ARBA00022722"/>
    </source>
</evidence>
<dbReference type="InterPro" id="IPR006226">
    <property type="entry name" value="Mtu_PIN"/>
</dbReference>
<evidence type="ECO:0000256" key="5">
    <source>
        <dbReference type="HAMAP-Rule" id="MF_00265"/>
    </source>
</evidence>
<dbReference type="InterPro" id="IPR029060">
    <property type="entry name" value="PIN-like_dom_sf"/>
</dbReference>
<sequence>MIAVDTNVLVVAHRSGLGGHERALAWLRSLAEGNVPWGIPVFCLGEFVRVVTHPRVLDPPSSLDAALEALSGLLESPTLRLLSPGPNYAPLFAQAVRAADARGNLAFDAQIAAVCREHGAGRLLTLDWDFARFPGLRIVGLGDPPSP</sequence>
<keyword evidence="5" id="KW-0800">Toxin</keyword>
<gene>
    <name evidence="5" type="primary">vapC</name>
    <name evidence="7" type="ORF">GWO12_06665</name>
</gene>
<feature type="binding site" evidence="5">
    <location>
        <position position="108"/>
    </location>
    <ligand>
        <name>Mg(2+)</name>
        <dbReference type="ChEBI" id="CHEBI:18420"/>
    </ligand>
</feature>
<name>A0AAE4Z9T4_9BACT</name>
<dbReference type="GO" id="GO:0016788">
    <property type="term" value="F:hydrolase activity, acting on ester bonds"/>
    <property type="evidence" value="ECO:0007669"/>
    <property type="project" value="InterPro"/>
</dbReference>
<evidence type="ECO:0000259" key="6">
    <source>
        <dbReference type="Pfam" id="PF01850"/>
    </source>
</evidence>
<comment type="caution">
    <text evidence="7">The sequence shown here is derived from an EMBL/GenBank/DDBJ whole genome shotgun (WGS) entry which is preliminary data.</text>
</comment>
<dbReference type="EMBL" id="JAACAK010000047">
    <property type="protein sequence ID" value="NIR74781.1"/>
    <property type="molecule type" value="Genomic_DNA"/>
</dbReference>
<dbReference type="Proteomes" id="UP000702544">
    <property type="component" value="Unassembled WGS sequence"/>
</dbReference>
<keyword evidence="1 5" id="KW-1277">Toxin-antitoxin system</keyword>
<dbReference type="GO" id="GO:0004540">
    <property type="term" value="F:RNA nuclease activity"/>
    <property type="evidence" value="ECO:0007669"/>
    <property type="project" value="InterPro"/>
</dbReference>
<dbReference type="GO" id="GO:0090729">
    <property type="term" value="F:toxin activity"/>
    <property type="evidence" value="ECO:0007669"/>
    <property type="project" value="UniProtKB-KW"/>
</dbReference>
<evidence type="ECO:0000256" key="3">
    <source>
        <dbReference type="ARBA" id="ARBA00022723"/>
    </source>
</evidence>
<keyword evidence="5" id="KW-0460">Magnesium</keyword>
<keyword evidence="4 5" id="KW-0378">Hydrolase</keyword>
<comment type="function">
    <text evidence="5">Toxic component of a toxin-antitoxin (TA) system. An RNase.</text>
</comment>
<accession>A0AAE4Z9T4</accession>
<dbReference type="SUPFAM" id="SSF88723">
    <property type="entry name" value="PIN domain-like"/>
    <property type="match status" value="1"/>
</dbReference>
<proteinExistence type="inferred from homology"/>
<dbReference type="Gene3D" id="3.40.50.1010">
    <property type="entry name" value="5'-nuclease"/>
    <property type="match status" value="1"/>
</dbReference>
<reference evidence="7 8" key="1">
    <citation type="submission" date="2020-01" db="EMBL/GenBank/DDBJ databases">
        <title>Genomes assembled from Gulf of Kutch pelagic sediment metagenomes.</title>
        <authorList>
            <person name="Chandrashekar M."/>
            <person name="Mahajan M.S."/>
            <person name="Dave K.J."/>
            <person name="Vatsa P."/>
            <person name="Nathani N.M."/>
        </authorList>
    </citation>
    <scope>NUCLEOTIDE SEQUENCE [LARGE SCALE GENOMIC DNA]</scope>
    <source>
        <strain evidence="7">KS3-K002</strain>
    </source>
</reference>
<dbReference type="EC" id="3.1.-.-" evidence="5"/>
<dbReference type="HAMAP" id="MF_00265">
    <property type="entry name" value="VapC_Nob1"/>
    <property type="match status" value="1"/>
</dbReference>
<comment type="cofactor">
    <cofactor evidence="5">
        <name>Mg(2+)</name>
        <dbReference type="ChEBI" id="CHEBI:18420"/>
    </cofactor>
</comment>
<keyword evidence="2 5" id="KW-0540">Nuclease</keyword>